<geneLocation type="plasmid" evidence="1 3">
    <name>unnamed3</name>
</geneLocation>
<keyword evidence="1" id="KW-0614">Plasmid</keyword>
<proteinExistence type="predicted"/>
<organism evidence="2 4">
    <name type="scientific">Bacillus thuringiensis</name>
    <dbReference type="NCBI Taxonomy" id="1428"/>
    <lineage>
        <taxon>Bacteria</taxon>
        <taxon>Bacillati</taxon>
        <taxon>Bacillota</taxon>
        <taxon>Bacilli</taxon>
        <taxon>Bacillales</taxon>
        <taxon>Bacillaceae</taxon>
        <taxon>Bacillus</taxon>
        <taxon>Bacillus cereus group</taxon>
    </lineage>
</organism>
<name>A0A9X6TXS8_BACTU</name>
<protein>
    <submittedName>
        <fullName evidence="2">Uncharacterized protein</fullName>
    </submittedName>
</protein>
<dbReference type="RefSeq" id="WP_065845615.1">
    <property type="nucleotide sequence ID" value="NZ_JARSYF010000002.1"/>
</dbReference>
<dbReference type="Proteomes" id="UP000191057">
    <property type="component" value="Plasmid unnamed3"/>
</dbReference>
<dbReference type="Proteomes" id="UP000220127">
    <property type="component" value="Unassembled WGS sequence"/>
</dbReference>
<gene>
    <name evidence="1" type="ORF">B4918_31630</name>
    <name evidence="2" type="ORF">CON01_20035</name>
</gene>
<sequence length="255" mass="30333">MFEITTISRSEQLREFLLENFTDLIMDSAGGSNFEFPDFDLFARDYLQFAEHELLHLKKDDTNINHIHLINCVSHLRRAIDCQLDTCLYVLKIKVFRKKNLSLDQKLKFFKDIGVFNSFSLSRFNKVRNKMEHNYQIPKIGDIEAFFDLVSAFITILESFLTTLHYQSEISLYTEDVNSNMNISFDIKYFYEDIPRITCEIRNRSNWDEIKELTVTVNDEKDFPYFLKVLLLLARNYYFVSGNYMNKHILNELSK</sequence>
<dbReference type="AlphaFoldDB" id="A0A9X6TXS8"/>
<reference evidence="1 3" key="1">
    <citation type="submission" date="2017-03" db="EMBL/GenBank/DDBJ databases">
        <title>Complete genome sequence of Bacillus thuringiensis L-7601, a novel melanin producing strain.</title>
        <authorList>
            <person name="Cai J."/>
            <person name="Cao Z."/>
            <person name="Tan T."/>
        </authorList>
    </citation>
    <scope>NUCLEOTIDE SEQUENCE [LARGE SCALE GENOMIC DNA]</scope>
    <source>
        <strain evidence="1 3">L-7601</strain>
        <plasmid evidence="1 3">unnamed3</plasmid>
    </source>
</reference>
<evidence type="ECO:0000313" key="4">
    <source>
        <dbReference type="Proteomes" id="UP000220127"/>
    </source>
</evidence>
<reference evidence="2 4" key="2">
    <citation type="submission" date="2017-09" db="EMBL/GenBank/DDBJ databases">
        <title>Large-scale bioinformatics analysis of Bacillus genomes uncovers conserved roles of natural products in bacterial physiology.</title>
        <authorList>
            <consortium name="Agbiome Team Llc"/>
            <person name="Bleich R.M."/>
            <person name="Grubbs K.J."/>
            <person name="Santa Maria K.C."/>
            <person name="Allen S.E."/>
            <person name="Farag S."/>
            <person name="Shank E.A."/>
            <person name="Bowers A."/>
        </authorList>
    </citation>
    <scope>NUCLEOTIDE SEQUENCE [LARGE SCALE GENOMIC DNA]</scope>
    <source>
        <strain evidence="2 4">AFS094940</strain>
    </source>
</reference>
<dbReference type="EMBL" id="CP020005">
    <property type="protein sequence ID" value="AQY42456.1"/>
    <property type="molecule type" value="Genomic_DNA"/>
</dbReference>
<evidence type="ECO:0000313" key="2">
    <source>
        <dbReference type="EMBL" id="PED12698.1"/>
    </source>
</evidence>
<accession>A0A9X6TXS8</accession>
<evidence type="ECO:0000313" key="3">
    <source>
        <dbReference type="Proteomes" id="UP000191057"/>
    </source>
</evidence>
<evidence type="ECO:0000313" key="1">
    <source>
        <dbReference type="EMBL" id="AQY42456.1"/>
    </source>
</evidence>
<dbReference type="EMBL" id="NVMD01000021">
    <property type="protein sequence ID" value="PED12698.1"/>
    <property type="molecule type" value="Genomic_DNA"/>
</dbReference>